<gene>
    <name evidence="2" type="ORF">PGLA1383_LOCUS45006</name>
</gene>
<accession>A0A813GVZ1</accession>
<feature type="non-terminal residue" evidence="2">
    <location>
        <position position="1"/>
    </location>
</feature>
<organism evidence="2 3">
    <name type="scientific">Polarella glacialis</name>
    <name type="common">Dinoflagellate</name>
    <dbReference type="NCBI Taxonomy" id="89957"/>
    <lineage>
        <taxon>Eukaryota</taxon>
        <taxon>Sar</taxon>
        <taxon>Alveolata</taxon>
        <taxon>Dinophyceae</taxon>
        <taxon>Suessiales</taxon>
        <taxon>Suessiaceae</taxon>
        <taxon>Polarella</taxon>
    </lineage>
</organism>
<name>A0A813GVZ1_POLGL</name>
<dbReference type="SUPFAM" id="SSF53448">
    <property type="entry name" value="Nucleotide-diphospho-sugar transferases"/>
    <property type="match status" value="1"/>
</dbReference>
<proteinExistence type="predicted"/>
<sequence>ALAAGETLRPLVVITSLEVLPAAARRTLQALERTGLISLHALPPSPPGMMPILWSKLQLWRLPVSGPLLYLDADTLVVGSLGPLLRRAASMSRFVFGASVTRSMSQMNMGVMLVRPDERVFQSMLDVYASRSAWTGVSRWSGRPWEESQHTKSQTTAGASESVSGEALEAERVSGVWRTDMEENDFLNEFVAMTSSFGGELLEEDPPGKSSLCDAELPWLHRFQEILAKTPGSLAEGMESSVQDVFCTLPTAYNFCATGPCLQRLALEEESSPIFQAYVTALRGVKVLHWPGSLRKPWQKCSPAARSSLDEQWWKAYEAACSEAPADGQCSIRC</sequence>
<dbReference type="PANTHER" id="PTHR11183">
    <property type="entry name" value="GLYCOGENIN SUBFAMILY MEMBER"/>
    <property type="match status" value="1"/>
</dbReference>
<dbReference type="AlphaFoldDB" id="A0A813GVZ1"/>
<evidence type="ECO:0000313" key="2">
    <source>
        <dbReference type="EMBL" id="CAE8628348.1"/>
    </source>
</evidence>
<evidence type="ECO:0000256" key="1">
    <source>
        <dbReference type="SAM" id="MobiDB-lite"/>
    </source>
</evidence>
<evidence type="ECO:0008006" key="4">
    <source>
        <dbReference type="Google" id="ProtNLM"/>
    </source>
</evidence>
<keyword evidence="3" id="KW-1185">Reference proteome</keyword>
<dbReference type="Proteomes" id="UP000654075">
    <property type="component" value="Unassembled WGS sequence"/>
</dbReference>
<dbReference type="InterPro" id="IPR050587">
    <property type="entry name" value="GNT1/Glycosyltrans_8"/>
</dbReference>
<comment type="caution">
    <text evidence="2">The sequence shown here is derived from an EMBL/GenBank/DDBJ whole genome shotgun (WGS) entry which is preliminary data.</text>
</comment>
<dbReference type="EMBL" id="CAJNNV010029375">
    <property type="protein sequence ID" value="CAE8628348.1"/>
    <property type="molecule type" value="Genomic_DNA"/>
</dbReference>
<dbReference type="OrthoDB" id="2014201at2759"/>
<dbReference type="InterPro" id="IPR029044">
    <property type="entry name" value="Nucleotide-diphossugar_trans"/>
</dbReference>
<reference evidence="2" key="1">
    <citation type="submission" date="2021-02" db="EMBL/GenBank/DDBJ databases">
        <authorList>
            <person name="Dougan E. K."/>
            <person name="Rhodes N."/>
            <person name="Thang M."/>
            <person name="Chan C."/>
        </authorList>
    </citation>
    <scope>NUCLEOTIDE SEQUENCE</scope>
</reference>
<dbReference type="Gene3D" id="3.90.550.10">
    <property type="entry name" value="Spore Coat Polysaccharide Biosynthesis Protein SpsA, Chain A"/>
    <property type="match status" value="1"/>
</dbReference>
<evidence type="ECO:0000313" key="3">
    <source>
        <dbReference type="Proteomes" id="UP000654075"/>
    </source>
</evidence>
<feature type="region of interest" description="Disordered" evidence="1">
    <location>
        <begin position="144"/>
        <end position="165"/>
    </location>
</feature>
<feature type="compositionally biased region" description="Polar residues" evidence="1">
    <location>
        <begin position="151"/>
        <end position="163"/>
    </location>
</feature>
<protein>
    <recommendedName>
        <fullName evidence="4">Hexosyltransferase</fullName>
    </recommendedName>
</protein>